<evidence type="ECO:0000313" key="2">
    <source>
        <dbReference type="EMBL" id="CCC47009.1"/>
    </source>
</evidence>
<proteinExistence type="predicted"/>
<reference evidence="2" key="1">
    <citation type="journal article" date="2012" name="Proc. Natl. Acad. Sci. U.S.A.">
        <title>Antigenic diversity is generated by distinct evolutionary mechanisms in African trypanosome species.</title>
        <authorList>
            <person name="Jackson A.P."/>
            <person name="Berry A."/>
            <person name="Aslett M."/>
            <person name="Allison H.C."/>
            <person name="Burton P."/>
            <person name="Vavrova-Anderson J."/>
            <person name="Brown R."/>
            <person name="Browne H."/>
            <person name="Corton N."/>
            <person name="Hauser H."/>
            <person name="Gamble J."/>
            <person name="Gilderthorp R."/>
            <person name="Marcello L."/>
            <person name="McQuillan J."/>
            <person name="Otto T.D."/>
            <person name="Quail M.A."/>
            <person name="Sanders M.J."/>
            <person name="van Tonder A."/>
            <person name="Ginger M.L."/>
            <person name="Field M.C."/>
            <person name="Barry J.D."/>
            <person name="Hertz-Fowler C."/>
            <person name="Berriman M."/>
        </authorList>
    </citation>
    <scope>NUCLEOTIDE SEQUENCE</scope>
    <source>
        <strain evidence="2">Y486</strain>
    </source>
</reference>
<organism evidence="2">
    <name type="scientific">Trypanosoma vivax (strain Y486)</name>
    <dbReference type="NCBI Taxonomy" id="1055687"/>
    <lineage>
        <taxon>Eukaryota</taxon>
        <taxon>Discoba</taxon>
        <taxon>Euglenozoa</taxon>
        <taxon>Kinetoplastea</taxon>
        <taxon>Metakinetoplastina</taxon>
        <taxon>Trypanosomatida</taxon>
        <taxon>Trypanosomatidae</taxon>
        <taxon>Trypanosoma</taxon>
        <taxon>Duttonella</taxon>
    </lineage>
</organism>
<feature type="region of interest" description="Disordered" evidence="1">
    <location>
        <begin position="43"/>
        <end position="86"/>
    </location>
</feature>
<name>G0TST1_TRYVY</name>
<sequence length="261" mass="27812">MHRVSRLGCAIAGRTFLLGIVPAAPRWTINQSALFSTLEKTEHIPDGDASTHAGGGRGATKRPPRSGVNEGRVSGPVKDRYPPVTTDLSDPHRRLALLVDATGVSPRVFRNTVLPAALKVGVPVLVRVFAVQLSGEWESLVAGSGRAGCSGTTEGGSGEVVVGETSEDKGPVCPPVEFFRVERFIPVSMQMEADANHIFDFRQQNKIEAIAFVCSEVDRGLFEGFLSNIAGNGFNQYVLDDLGMAKEVLEDGRSANGVPEA</sequence>
<dbReference type="AlphaFoldDB" id="G0TST1"/>
<dbReference type="VEuPathDB" id="TriTrypDB:TvY486_0301960"/>
<gene>
    <name evidence="2" type="ORF">TVY486_0301960</name>
</gene>
<evidence type="ECO:0000256" key="1">
    <source>
        <dbReference type="SAM" id="MobiDB-lite"/>
    </source>
</evidence>
<dbReference type="EMBL" id="HE573019">
    <property type="protein sequence ID" value="CCC47009.1"/>
    <property type="molecule type" value="Genomic_DNA"/>
</dbReference>
<accession>G0TST1</accession>
<protein>
    <submittedName>
        <fullName evidence="2">Uncharacterized protein</fullName>
    </submittedName>
</protein>